<keyword evidence="6" id="KW-1185">Reference proteome</keyword>
<feature type="repeat" description="ANK" evidence="3">
    <location>
        <begin position="340"/>
        <end position="368"/>
    </location>
</feature>
<dbReference type="Proteomes" id="UP000754883">
    <property type="component" value="Unassembled WGS sequence"/>
</dbReference>
<reference evidence="5 6" key="2">
    <citation type="submission" date="2021-10" db="EMBL/GenBank/DDBJ databases">
        <authorList>
            <person name="Piombo E."/>
        </authorList>
    </citation>
    <scope>NUCLEOTIDE SEQUENCE [LARGE SCALE GENOMIC DNA]</scope>
</reference>
<proteinExistence type="predicted"/>
<dbReference type="Pfam" id="PF12796">
    <property type="entry name" value="Ank_2"/>
    <property type="match status" value="2"/>
</dbReference>
<dbReference type="OrthoDB" id="4772757at2759"/>
<evidence type="ECO:0000256" key="2">
    <source>
        <dbReference type="ARBA" id="ARBA00023043"/>
    </source>
</evidence>
<feature type="repeat" description="ANK" evidence="3">
    <location>
        <begin position="306"/>
        <end position="338"/>
    </location>
</feature>
<sequence>MLRDVDPIYQEDVQRALNLLCCAKRPLLVEELMLAIAVELGDSPKYNSERQLKSSEDLRQICAGFIDIDVRTHDDLTLINQVDSLSMMDITLFGTHGTRYEMVRIAHFSVQEFLKSDRIRSKDFKDLVSFHVDMQDANDQMAGTCLAFLLEPSILEAQMSESSPLALNTLRTYAARHWVDYYDDFTSSASTRAQASRLFCGAGGWFEKWLWYWDHDRNHPRKPRPGPLYYASLLGIRSVVYKLIEDGLSKELDASSNAYSRVEPFFLDEVAGNYGTALQAASMRGHLAIVQRLIEGGANINQQSGHYGTALQLAADGCHLEIVHLLVTKGADVNQQAGDDETTALQAASLRGQLGMVQFLLENGANINQGCGYYGTALQAASTGDHCDVVQFLIENGAHVNQEAGRHFGTALQAAIRFNRPEIARLLLKEGAEAIQISANELKHLCFMLMRLRSINTESSGKT</sequence>
<keyword evidence="2 3" id="KW-0040">ANK repeat</keyword>
<feature type="repeat" description="ANK" evidence="3">
    <location>
        <begin position="273"/>
        <end position="305"/>
    </location>
</feature>
<dbReference type="InterPro" id="IPR002110">
    <property type="entry name" value="Ankyrin_rpt"/>
</dbReference>
<dbReference type="SUPFAM" id="SSF48403">
    <property type="entry name" value="Ankyrin repeat"/>
    <property type="match status" value="1"/>
</dbReference>
<dbReference type="Gene3D" id="1.25.40.20">
    <property type="entry name" value="Ankyrin repeat-containing domain"/>
    <property type="match status" value="1"/>
</dbReference>
<dbReference type="PANTHER" id="PTHR24171">
    <property type="entry name" value="ANKYRIN REPEAT DOMAIN-CONTAINING PROTEIN 39-RELATED"/>
    <property type="match status" value="1"/>
</dbReference>
<dbReference type="EMBL" id="CABFNO020001317">
    <property type="protein sequence ID" value="CAG9980385.1"/>
    <property type="molecule type" value="Genomic_DNA"/>
</dbReference>
<dbReference type="Pfam" id="PF22939">
    <property type="entry name" value="WHD_GPIID"/>
    <property type="match status" value="1"/>
</dbReference>
<accession>A0A9N9Y0W3</accession>
<evidence type="ECO:0000313" key="6">
    <source>
        <dbReference type="Proteomes" id="UP000754883"/>
    </source>
</evidence>
<reference evidence="6" key="1">
    <citation type="submission" date="2019-06" db="EMBL/GenBank/DDBJ databases">
        <authorList>
            <person name="Broberg M."/>
        </authorList>
    </citation>
    <scope>NUCLEOTIDE SEQUENCE [LARGE SCALE GENOMIC DNA]</scope>
</reference>
<organism evidence="5 6">
    <name type="scientific">Clonostachys byssicola</name>
    <dbReference type="NCBI Taxonomy" id="160290"/>
    <lineage>
        <taxon>Eukaryota</taxon>
        <taxon>Fungi</taxon>
        <taxon>Dikarya</taxon>
        <taxon>Ascomycota</taxon>
        <taxon>Pezizomycotina</taxon>
        <taxon>Sordariomycetes</taxon>
        <taxon>Hypocreomycetidae</taxon>
        <taxon>Hypocreales</taxon>
        <taxon>Bionectriaceae</taxon>
        <taxon>Clonostachys</taxon>
    </lineage>
</organism>
<gene>
    <name evidence="5" type="ORF">CBYS24578_00007349</name>
</gene>
<keyword evidence="1" id="KW-0677">Repeat</keyword>
<dbReference type="PROSITE" id="PS50088">
    <property type="entry name" value="ANK_REPEAT"/>
    <property type="match status" value="4"/>
</dbReference>
<evidence type="ECO:0000256" key="1">
    <source>
        <dbReference type="ARBA" id="ARBA00022737"/>
    </source>
</evidence>
<dbReference type="AlphaFoldDB" id="A0A9N9Y0W3"/>
<feature type="domain" description="GPI inositol-deacylase winged helix" evidence="4">
    <location>
        <begin position="11"/>
        <end position="70"/>
    </location>
</feature>
<dbReference type="InterPro" id="IPR036770">
    <property type="entry name" value="Ankyrin_rpt-contain_sf"/>
</dbReference>
<name>A0A9N9Y0W3_9HYPO</name>
<feature type="repeat" description="ANK" evidence="3">
    <location>
        <begin position="373"/>
        <end position="405"/>
    </location>
</feature>
<dbReference type="InterPro" id="IPR054471">
    <property type="entry name" value="GPIID_WHD"/>
</dbReference>
<comment type="caution">
    <text evidence="5">The sequence shown here is derived from an EMBL/GenBank/DDBJ whole genome shotgun (WGS) entry which is preliminary data.</text>
</comment>
<dbReference type="SMART" id="SM00248">
    <property type="entry name" value="ANK"/>
    <property type="match status" value="5"/>
</dbReference>
<evidence type="ECO:0000259" key="4">
    <source>
        <dbReference type="Pfam" id="PF22939"/>
    </source>
</evidence>
<protein>
    <recommendedName>
        <fullName evidence="4">GPI inositol-deacylase winged helix domain-containing protein</fullName>
    </recommendedName>
</protein>
<evidence type="ECO:0000313" key="5">
    <source>
        <dbReference type="EMBL" id="CAG9980385.1"/>
    </source>
</evidence>
<dbReference type="PROSITE" id="PS50297">
    <property type="entry name" value="ANK_REP_REGION"/>
    <property type="match status" value="3"/>
</dbReference>
<evidence type="ECO:0000256" key="3">
    <source>
        <dbReference type="PROSITE-ProRule" id="PRU00023"/>
    </source>
</evidence>